<evidence type="ECO:0008006" key="4">
    <source>
        <dbReference type="Google" id="ProtNLM"/>
    </source>
</evidence>
<protein>
    <recommendedName>
        <fullName evidence="4">PGAP1-like protein</fullName>
    </recommendedName>
</protein>
<name>A0A841ADU9_9MICO</name>
<dbReference type="InterPro" id="IPR029058">
    <property type="entry name" value="AB_hydrolase_fold"/>
</dbReference>
<evidence type="ECO:0000256" key="1">
    <source>
        <dbReference type="SAM" id="MobiDB-lite"/>
    </source>
</evidence>
<proteinExistence type="predicted"/>
<reference evidence="2 3" key="1">
    <citation type="submission" date="2020-08" db="EMBL/GenBank/DDBJ databases">
        <title>Sequencing the genomes of 1000 actinobacteria strains.</title>
        <authorList>
            <person name="Klenk H.-P."/>
        </authorList>
    </citation>
    <scope>NUCLEOTIDE SEQUENCE [LARGE SCALE GENOMIC DNA]</scope>
    <source>
        <strain evidence="2 3">DSM 28796</strain>
    </source>
</reference>
<dbReference type="SUPFAM" id="SSF53474">
    <property type="entry name" value="alpha/beta-Hydrolases"/>
    <property type="match status" value="1"/>
</dbReference>
<dbReference type="Gene3D" id="3.40.50.1820">
    <property type="entry name" value="alpha/beta hydrolase"/>
    <property type="match status" value="1"/>
</dbReference>
<dbReference type="RefSeq" id="WP_184325476.1">
    <property type="nucleotide sequence ID" value="NZ_JACHLZ010000001.1"/>
</dbReference>
<evidence type="ECO:0000313" key="2">
    <source>
        <dbReference type="EMBL" id="MBB5832103.1"/>
    </source>
</evidence>
<keyword evidence="3" id="KW-1185">Reference proteome</keyword>
<accession>A0A841ADU9</accession>
<sequence>MGGTTGLGMDTAGARAHAARLRLAAREVEVLRDAARAAVGAATWHGPDGDALRARWRAAADARLSALVAALLFFAERLAAEADAQETASAPDVPEDSAAAVGDAGGARASRPGARSGDLVALDGQFVSLGPALSALLGGVSGRPAPPASAPAPVPRMSLASVVADGIGWGYGLGAEVLVGTATLLGADPDGLLQARDDVGRVGVLLEGWVDGEGAPAVAELGAASLLAAGSVAVAPAELFTDTGFLDPRTDVTVHGMHAVPGPVAPRTLADLVEDGDEARRGATGPSLLPGADAASSGRIRVQQVRAADGTTGYIVHAPPTGGAPIWHADAWGAQGASAGWDSNLRAMAGTESAAMADVRAAMRTAGVPPGARVLLVGHSQGGLTAAQLAADPSFNAVGGVPGTYDVTHVFSVGSPVQTVVPVQSSTQVVNLAHDPVWAPMESLPGPARTIPLPRHIADPVPRLDLDGLRIDGSRATSPAVREAWLEAPTQTYGERSQLHNAHESVLRTSQGPDPTGGYHGTLLLHAGEDPVLAALQDDLEGRYLGEGVEVVSDLVVEVGREDLR</sequence>
<evidence type="ECO:0000313" key="3">
    <source>
        <dbReference type="Proteomes" id="UP000588158"/>
    </source>
</evidence>
<comment type="caution">
    <text evidence="2">The sequence shown here is derived from an EMBL/GenBank/DDBJ whole genome shotgun (WGS) entry which is preliminary data.</text>
</comment>
<dbReference type="EMBL" id="JACHLZ010000001">
    <property type="protein sequence ID" value="MBB5832103.1"/>
    <property type="molecule type" value="Genomic_DNA"/>
</dbReference>
<dbReference type="Proteomes" id="UP000588158">
    <property type="component" value="Unassembled WGS sequence"/>
</dbReference>
<gene>
    <name evidence="2" type="ORF">HNR70_001916</name>
</gene>
<organism evidence="2 3">
    <name type="scientific">Brachybacterium aquaticum</name>
    <dbReference type="NCBI Taxonomy" id="1432564"/>
    <lineage>
        <taxon>Bacteria</taxon>
        <taxon>Bacillati</taxon>
        <taxon>Actinomycetota</taxon>
        <taxon>Actinomycetes</taxon>
        <taxon>Micrococcales</taxon>
        <taxon>Dermabacteraceae</taxon>
        <taxon>Brachybacterium</taxon>
    </lineage>
</organism>
<dbReference type="AlphaFoldDB" id="A0A841ADU9"/>
<feature type="region of interest" description="Disordered" evidence="1">
    <location>
        <begin position="85"/>
        <end position="112"/>
    </location>
</feature>